<evidence type="ECO:0008006" key="3">
    <source>
        <dbReference type="Google" id="ProtNLM"/>
    </source>
</evidence>
<evidence type="ECO:0000313" key="1">
    <source>
        <dbReference type="EMBL" id="KFE68271.1"/>
    </source>
</evidence>
<proteinExistence type="predicted"/>
<keyword evidence="2" id="KW-1185">Reference proteome</keyword>
<dbReference type="OrthoDB" id="9776898at2"/>
<dbReference type="Gene3D" id="3.40.630.30">
    <property type="match status" value="1"/>
</dbReference>
<dbReference type="PANTHER" id="PTHR47017">
    <property type="entry name" value="ACYL-COA"/>
    <property type="match status" value="1"/>
</dbReference>
<dbReference type="AlphaFoldDB" id="A0A085WKQ8"/>
<accession>A0A085WKQ8</accession>
<dbReference type="STRING" id="394096.DB31_7508"/>
<dbReference type="PANTHER" id="PTHR47017:SF1">
    <property type="entry name" value="ACYL-COA"/>
    <property type="match status" value="1"/>
</dbReference>
<dbReference type="Pfam" id="PF04339">
    <property type="entry name" value="FemAB_like"/>
    <property type="match status" value="1"/>
</dbReference>
<reference evidence="1 2" key="1">
    <citation type="submission" date="2014-04" db="EMBL/GenBank/DDBJ databases">
        <title>Genome assembly of Hyalangium minutum DSM 14724.</title>
        <authorList>
            <person name="Sharma G."/>
            <person name="Subramanian S."/>
        </authorList>
    </citation>
    <scope>NUCLEOTIDE SEQUENCE [LARGE SCALE GENOMIC DNA]</scope>
    <source>
        <strain evidence="1 2">DSM 14724</strain>
    </source>
</reference>
<organism evidence="1 2">
    <name type="scientific">Hyalangium minutum</name>
    <dbReference type="NCBI Taxonomy" id="394096"/>
    <lineage>
        <taxon>Bacteria</taxon>
        <taxon>Pseudomonadati</taxon>
        <taxon>Myxococcota</taxon>
        <taxon>Myxococcia</taxon>
        <taxon>Myxococcales</taxon>
        <taxon>Cystobacterineae</taxon>
        <taxon>Archangiaceae</taxon>
        <taxon>Hyalangium</taxon>
    </lineage>
</organism>
<dbReference type="InterPro" id="IPR016181">
    <property type="entry name" value="Acyl_CoA_acyltransferase"/>
</dbReference>
<comment type="caution">
    <text evidence="1">The sequence shown here is derived from an EMBL/GenBank/DDBJ whole genome shotgun (WGS) entry which is preliminary data.</text>
</comment>
<dbReference type="InterPro" id="IPR007434">
    <property type="entry name" value="FemAB-like"/>
</dbReference>
<evidence type="ECO:0000313" key="2">
    <source>
        <dbReference type="Proteomes" id="UP000028725"/>
    </source>
</evidence>
<dbReference type="SUPFAM" id="SSF55729">
    <property type="entry name" value="Acyl-CoA N-acyltransferases (Nat)"/>
    <property type="match status" value="1"/>
</dbReference>
<protein>
    <recommendedName>
        <fullName evidence="3">N-acetyltransferase</fullName>
    </recommendedName>
</protein>
<dbReference type="RefSeq" id="WP_157232026.1">
    <property type="nucleotide sequence ID" value="NZ_JMCB01000006.1"/>
</dbReference>
<dbReference type="PATRIC" id="fig|394096.3.peg.3548"/>
<name>A0A085WKQ8_9BACT</name>
<dbReference type="Proteomes" id="UP000028725">
    <property type="component" value="Unassembled WGS sequence"/>
</dbReference>
<dbReference type="EMBL" id="JMCB01000006">
    <property type="protein sequence ID" value="KFE68271.1"/>
    <property type="molecule type" value="Genomic_DNA"/>
</dbReference>
<sequence length="388" mass="43772">MTAPSLRVKVLDSITDLPAAQWDTLAGPTAPPFVKHDWLTAMEESGSARMETGWAPHHLTLWRGKTLVAASPAYRKYHSMGEYIYDFSWAQAAARMGVEYYPKLVIGAPLSPATAPRFLVAPGENVREARHALVEAAIESAREENCSSIHVLYPTEDEADFLEQSGMARRMTLQFHWKNPGYRTYDDYLARFSSKRRHQLRRERGAAEEQGITLRTLQGEELTAEHARRAHAFYAATCEQFAWGQVQLTPDFFARVFRTMPEAMQMVEASHGKKVIAGAFNVATPERLYGRYWGCFEEHPFLHFHVCLYHSVDECIRAGRQVFEPGAGGEHKISRGFEPTAVHSAHLIFDPNLNRAIRDFLRREKAHLAPAVAEAEKLAGLKPWPLAG</sequence>
<gene>
    <name evidence="1" type="ORF">DB31_7508</name>
</gene>